<comment type="caution">
    <text evidence="12">The sequence shown here is derived from an EMBL/GenBank/DDBJ whole genome shotgun (WGS) entry which is preliminary data.</text>
</comment>
<evidence type="ECO:0000259" key="11">
    <source>
        <dbReference type="PROSITE" id="PS50011"/>
    </source>
</evidence>
<dbReference type="Proteomes" id="UP000036403">
    <property type="component" value="Unassembled WGS sequence"/>
</dbReference>
<evidence type="ECO:0000256" key="10">
    <source>
        <dbReference type="ARBA" id="ARBA00048679"/>
    </source>
</evidence>
<dbReference type="Gene3D" id="1.20.58.80">
    <property type="entry name" value="Phosphotransferase system, lactose/cellobiose-type IIA subunit"/>
    <property type="match status" value="2"/>
</dbReference>
<sequence length="236" mass="26796">MAPEMLLKHKYDARVDLWSVGVIMYECLFGKAPYSSSSFQELAEKIKDSQPIEIPKAAHVSTTCKDLLMALLKHNPAYRITYNEFFVHEFLDLEHAPTKENYDKAVALVHKAVEMDAEKNAKEAFYLYCEALRYFIPILTRILSKSTTGMTDALEIGEAAEQYLAEGSYALALEKFQSCLGVLVPLLGKEPLGRRRDLLYKQIQIWMKEAESTKGLLATKDIDSSQRTSDEQCILQ</sequence>
<dbReference type="GO" id="GO:0004674">
    <property type="term" value="F:protein serine/threonine kinase activity"/>
    <property type="evidence" value="ECO:0007669"/>
    <property type="project" value="UniProtKB-KW"/>
</dbReference>
<evidence type="ECO:0000256" key="3">
    <source>
        <dbReference type="ARBA" id="ARBA00022490"/>
    </source>
</evidence>
<evidence type="ECO:0000256" key="9">
    <source>
        <dbReference type="ARBA" id="ARBA00047899"/>
    </source>
</evidence>
<keyword evidence="3" id="KW-0963">Cytoplasm</keyword>
<keyword evidence="8" id="KW-0072">Autophagy</keyword>
<name>A0A0J7KPM4_LASNI</name>
<dbReference type="AlphaFoldDB" id="A0A0J7KPM4"/>
<dbReference type="EMBL" id="LBMM01004640">
    <property type="protein sequence ID" value="KMQ92216.1"/>
    <property type="molecule type" value="Genomic_DNA"/>
</dbReference>
<reference evidence="12 13" key="1">
    <citation type="submission" date="2015-04" db="EMBL/GenBank/DDBJ databases">
        <title>Lasius niger genome sequencing.</title>
        <authorList>
            <person name="Konorov E.A."/>
            <person name="Nikitin M.A."/>
            <person name="Kirill M.V."/>
            <person name="Chang P."/>
        </authorList>
    </citation>
    <scope>NUCLEOTIDE SEQUENCE [LARGE SCALE GENOMIC DNA]</scope>
    <source>
        <tissue evidence="12">Whole</tissue>
    </source>
</reference>
<gene>
    <name evidence="12" type="ORF">RF55_7835</name>
</gene>
<dbReference type="PANTHER" id="PTHR24348:SF65">
    <property type="entry name" value="SERINE_THREONINE-PROTEIN KINASE ULK3"/>
    <property type="match status" value="1"/>
</dbReference>
<dbReference type="GO" id="GO:0000045">
    <property type="term" value="P:autophagosome assembly"/>
    <property type="evidence" value="ECO:0007669"/>
    <property type="project" value="TreeGrafter"/>
</dbReference>
<dbReference type="Gene3D" id="1.10.510.10">
    <property type="entry name" value="Transferase(Phosphotransferase) domain 1"/>
    <property type="match status" value="1"/>
</dbReference>
<evidence type="ECO:0000313" key="12">
    <source>
        <dbReference type="EMBL" id="KMQ92216.1"/>
    </source>
</evidence>
<evidence type="ECO:0000256" key="6">
    <source>
        <dbReference type="ARBA" id="ARBA00022737"/>
    </source>
</evidence>
<keyword evidence="5" id="KW-0808">Transferase</keyword>
<evidence type="ECO:0000256" key="4">
    <source>
        <dbReference type="ARBA" id="ARBA00022527"/>
    </source>
</evidence>
<dbReference type="GO" id="GO:0034727">
    <property type="term" value="P:piecemeal microautophagy of the nucleus"/>
    <property type="evidence" value="ECO:0007669"/>
    <property type="project" value="TreeGrafter"/>
</dbReference>
<evidence type="ECO:0000256" key="8">
    <source>
        <dbReference type="ARBA" id="ARBA00023006"/>
    </source>
</evidence>
<dbReference type="PANTHER" id="PTHR24348">
    <property type="entry name" value="SERINE/THREONINE-PROTEIN KINASE UNC-51-RELATED"/>
    <property type="match status" value="1"/>
</dbReference>
<feature type="domain" description="Protein kinase" evidence="11">
    <location>
        <begin position="1"/>
        <end position="91"/>
    </location>
</feature>
<dbReference type="GO" id="GO:0000422">
    <property type="term" value="P:autophagy of mitochondrion"/>
    <property type="evidence" value="ECO:0007669"/>
    <property type="project" value="TreeGrafter"/>
</dbReference>
<comment type="catalytic activity">
    <reaction evidence="10">
        <text>L-seryl-[protein] + ATP = O-phospho-L-seryl-[protein] + ADP + H(+)</text>
        <dbReference type="Rhea" id="RHEA:17989"/>
        <dbReference type="Rhea" id="RHEA-COMP:9863"/>
        <dbReference type="Rhea" id="RHEA-COMP:11604"/>
        <dbReference type="ChEBI" id="CHEBI:15378"/>
        <dbReference type="ChEBI" id="CHEBI:29999"/>
        <dbReference type="ChEBI" id="CHEBI:30616"/>
        <dbReference type="ChEBI" id="CHEBI:83421"/>
        <dbReference type="ChEBI" id="CHEBI:456216"/>
        <dbReference type="EC" id="2.7.11.1"/>
    </reaction>
</comment>
<dbReference type="Pfam" id="PF04212">
    <property type="entry name" value="MIT"/>
    <property type="match status" value="2"/>
</dbReference>
<proteinExistence type="predicted"/>
<dbReference type="GO" id="GO:0061709">
    <property type="term" value="P:reticulophagy"/>
    <property type="evidence" value="ECO:0007669"/>
    <property type="project" value="TreeGrafter"/>
</dbReference>
<dbReference type="InterPro" id="IPR036181">
    <property type="entry name" value="MIT_dom_sf"/>
</dbReference>
<evidence type="ECO:0000256" key="7">
    <source>
        <dbReference type="ARBA" id="ARBA00022777"/>
    </source>
</evidence>
<accession>A0A0J7KPM4</accession>
<dbReference type="InterPro" id="IPR011009">
    <property type="entry name" value="Kinase-like_dom_sf"/>
</dbReference>
<dbReference type="GO" id="GO:0042594">
    <property type="term" value="P:response to starvation"/>
    <property type="evidence" value="ECO:0007669"/>
    <property type="project" value="TreeGrafter"/>
</dbReference>
<keyword evidence="13" id="KW-1185">Reference proteome</keyword>
<dbReference type="OrthoDB" id="346907at2759"/>
<dbReference type="GO" id="GO:0005829">
    <property type="term" value="C:cytosol"/>
    <property type="evidence" value="ECO:0007669"/>
    <property type="project" value="TreeGrafter"/>
</dbReference>
<dbReference type="InterPro" id="IPR007330">
    <property type="entry name" value="MIT_dom"/>
</dbReference>
<dbReference type="SUPFAM" id="SSF56112">
    <property type="entry name" value="Protein kinase-like (PK-like)"/>
    <property type="match status" value="1"/>
</dbReference>
<dbReference type="InterPro" id="IPR000719">
    <property type="entry name" value="Prot_kinase_dom"/>
</dbReference>
<dbReference type="SUPFAM" id="SSF116846">
    <property type="entry name" value="MIT domain"/>
    <property type="match status" value="2"/>
</dbReference>
<dbReference type="GO" id="GO:0034045">
    <property type="term" value="C:phagophore assembly site membrane"/>
    <property type="evidence" value="ECO:0007669"/>
    <property type="project" value="TreeGrafter"/>
</dbReference>
<dbReference type="EC" id="2.7.11.1" evidence="2"/>
<dbReference type="Pfam" id="PF00069">
    <property type="entry name" value="Pkinase"/>
    <property type="match status" value="1"/>
</dbReference>
<keyword evidence="4" id="KW-0723">Serine/threonine-protein kinase</keyword>
<evidence type="ECO:0000313" key="13">
    <source>
        <dbReference type="Proteomes" id="UP000036403"/>
    </source>
</evidence>
<dbReference type="PaxDb" id="67767-A0A0J7KPM4"/>
<dbReference type="GO" id="GO:0005776">
    <property type="term" value="C:autophagosome"/>
    <property type="evidence" value="ECO:0007669"/>
    <property type="project" value="TreeGrafter"/>
</dbReference>
<dbReference type="GO" id="GO:0010506">
    <property type="term" value="P:regulation of autophagy"/>
    <property type="evidence" value="ECO:0007669"/>
    <property type="project" value="InterPro"/>
</dbReference>
<dbReference type="PROSITE" id="PS50011">
    <property type="entry name" value="PROTEIN_KINASE_DOM"/>
    <property type="match status" value="1"/>
</dbReference>
<evidence type="ECO:0000256" key="5">
    <source>
        <dbReference type="ARBA" id="ARBA00022679"/>
    </source>
</evidence>
<dbReference type="STRING" id="67767.A0A0J7KPM4"/>
<evidence type="ECO:0000256" key="2">
    <source>
        <dbReference type="ARBA" id="ARBA00012513"/>
    </source>
</evidence>
<keyword evidence="7 12" id="KW-0418">Kinase</keyword>
<dbReference type="InterPro" id="IPR045269">
    <property type="entry name" value="Atg1-like"/>
</dbReference>
<evidence type="ECO:0000256" key="1">
    <source>
        <dbReference type="ARBA" id="ARBA00004496"/>
    </source>
</evidence>
<organism evidence="12 13">
    <name type="scientific">Lasius niger</name>
    <name type="common">Black garden ant</name>
    <dbReference type="NCBI Taxonomy" id="67767"/>
    <lineage>
        <taxon>Eukaryota</taxon>
        <taxon>Metazoa</taxon>
        <taxon>Ecdysozoa</taxon>
        <taxon>Arthropoda</taxon>
        <taxon>Hexapoda</taxon>
        <taxon>Insecta</taxon>
        <taxon>Pterygota</taxon>
        <taxon>Neoptera</taxon>
        <taxon>Endopterygota</taxon>
        <taxon>Hymenoptera</taxon>
        <taxon>Apocrita</taxon>
        <taxon>Aculeata</taxon>
        <taxon>Formicoidea</taxon>
        <taxon>Formicidae</taxon>
        <taxon>Formicinae</taxon>
        <taxon>Lasius</taxon>
        <taxon>Lasius</taxon>
    </lineage>
</organism>
<protein>
    <recommendedName>
        <fullName evidence="2">non-specific serine/threonine protein kinase</fullName>
        <ecNumber evidence="2">2.7.11.1</ecNumber>
    </recommendedName>
</protein>
<keyword evidence="6" id="KW-0677">Repeat</keyword>
<comment type="catalytic activity">
    <reaction evidence="9">
        <text>L-threonyl-[protein] + ATP = O-phospho-L-threonyl-[protein] + ADP + H(+)</text>
        <dbReference type="Rhea" id="RHEA:46608"/>
        <dbReference type="Rhea" id="RHEA-COMP:11060"/>
        <dbReference type="Rhea" id="RHEA-COMP:11605"/>
        <dbReference type="ChEBI" id="CHEBI:15378"/>
        <dbReference type="ChEBI" id="CHEBI:30013"/>
        <dbReference type="ChEBI" id="CHEBI:30616"/>
        <dbReference type="ChEBI" id="CHEBI:61977"/>
        <dbReference type="ChEBI" id="CHEBI:456216"/>
        <dbReference type="EC" id="2.7.11.1"/>
    </reaction>
</comment>
<comment type="subcellular location">
    <subcellularLocation>
        <location evidence="1">Cytoplasm</location>
    </subcellularLocation>
</comment>
<dbReference type="GO" id="GO:0005524">
    <property type="term" value="F:ATP binding"/>
    <property type="evidence" value="ECO:0007669"/>
    <property type="project" value="InterPro"/>
</dbReference>